<comment type="caution">
    <text evidence="3">The sequence shown here is derived from an EMBL/GenBank/DDBJ whole genome shotgun (WGS) entry which is preliminary data.</text>
</comment>
<evidence type="ECO:0000259" key="2">
    <source>
        <dbReference type="Pfam" id="PF07885"/>
    </source>
</evidence>
<accession>X1TFF6</accession>
<keyword evidence="1" id="KW-0472">Membrane</keyword>
<feature type="transmembrane region" description="Helical" evidence="1">
    <location>
        <begin position="173"/>
        <end position="201"/>
    </location>
</feature>
<name>X1TFF6_9ZZZZ</name>
<proteinExistence type="predicted"/>
<dbReference type="AlphaFoldDB" id="X1TFF6"/>
<dbReference type="Pfam" id="PF07885">
    <property type="entry name" value="Ion_trans_2"/>
    <property type="match status" value="1"/>
</dbReference>
<dbReference type="Gene3D" id="1.10.287.70">
    <property type="match status" value="1"/>
</dbReference>
<reference evidence="3" key="1">
    <citation type="journal article" date="2014" name="Front. Microbiol.">
        <title>High frequency of phylogenetically diverse reductive dehalogenase-homologous genes in deep subseafloor sedimentary metagenomes.</title>
        <authorList>
            <person name="Kawai M."/>
            <person name="Futagami T."/>
            <person name="Toyoda A."/>
            <person name="Takaki Y."/>
            <person name="Nishi S."/>
            <person name="Hori S."/>
            <person name="Arai W."/>
            <person name="Tsubouchi T."/>
            <person name="Morono Y."/>
            <person name="Uchiyama I."/>
            <person name="Ito T."/>
            <person name="Fujiyama A."/>
            <person name="Inagaki F."/>
            <person name="Takami H."/>
        </authorList>
    </citation>
    <scope>NUCLEOTIDE SEQUENCE</scope>
    <source>
        <strain evidence="3">Expedition CK06-06</strain>
    </source>
</reference>
<evidence type="ECO:0000313" key="3">
    <source>
        <dbReference type="EMBL" id="GAJ04038.1"/>
    </source>
</evidence>
<dbReference type="SUPFAM" id="SSF81324">
    <property type="entry name" value="Voltage-gated potassium channels"/>
    <property type="match status" value="1"/>
</dbReference>
<evidence type="ECO:0000256" key="1">
    <source>
        <dbReference type="SAM" id="Phobius"/>
    </source>
</evidence>
<keyword evidence="1" id="KW-0812">Transmembrane</keyword>
<protein>
    <recommendedName>
        <fullName evidence="2">Potassium channel domain-containing protein</fullName>
    </recommendedName>
</protein>
<keyword evidence="1" id="KW-1133">Transmembrane helix</keyword>
<feature type="non-terminal residue" evidence="3">
    <location>
        <position position="1"/>
    </location>
</feature>
<organism evidence="3">
    <name type="scientific">marine sediment metagenome</name>
    <dbReference type="NCBI Taxonomy" id="412755"/>
    <lineage>
        <taxon>unclassified sequences</taxon>
        <taxon>metagenomes</taxon>
        <taxon>ecological metagenomes</taxon>
    </lineage>
</organism>
<gene>
    <name evidence="3" type="ORF">S12H4_48394</name>
</gene>
<feature type="domain" description="Potassium channel" evidence="2">
    <location>
        <begin position="116"/>
        <end position="194"/>
    </location>
</feature>
<feature type="transmembrane region" description="Helical" evidence="1">
    <location>
        <begin position="6"/>
        <end position="33"/>
    </location>
</feature>
<dbReference type="EMBL" id="BARW01030243">
    <property type="protein sequence ID" value="GAJ04038.1"/>
    <property type="molecule type" value="Genomic_DNA"/>
</dbReference>
<feature type="transmembrane region" description="Helical" evidence="1">
    <location>
        <begin position="102"/>
        <end position="124"/>
    </location>
</feature>
<sequence length="247" mass="29111">LIIKFYSIWIIYIAMLLLIFLLMAHVYYLYFLIINPLILVNKLYLTIADNLWEYIKKTIFSKKEKSKGSEKEKDTLRTNIKLYGKIFYWFSKKADTIFDKKYILQIFIFLFLFSLFFTIIIFSFEYYALTKINSNHLSIFGDNRYFNCLFYSISNLSTINSGDIFPLSSLSKLIVIAQIFFGIFIFYIFIITFTTSSSAIFKTASSSKRKILDKLNGVKDFLNNQSTKELDISLEELYCSHLTKALF</sequence>
<dbReference type="InterPro" id="IPR013099">
    <property type="entry name" value="K_chnl_dom"/>
</dbReference>